<sequence>MVSLSSPPLSLSLPPPSPSPARRRALTLGFPHPRPPRPQNPELALLRRAPSLRIPDPAPFPGGSRSGLFGNGIGDTELQPHVLQDLKLQRYFTQDEHYQKVYFGKYDNEEFVDISANGESTSVLVTNTPDKLGLLATIFTVLHEWNITVESAEMHTCRGSAVNKFIISYQGLALTKEAAQDLTRELYYRVCIGE</sequence>
<evidence type="ECO:0000313" key="3">
    <source>
        <dbReference type="EMBL" id="CAD1829527.1"/>
    </source>
</evidence>
<organism evidence="3">
    <name type="scientific">Ananas comosus var. bracteatus</name>
    <name type="common">red pineapple</name>
    <dbReference type="NCBI Taxonomy" id="296719"/>
    <lineage>
        <taxon>Eukaryota</taxon>
        <taxon>Viridiplantae</taxon>
        <taxon>Streptophyta</taxon>
        <taxon>Embryophyta</taxon>
        <taxon>Tracheophyta</taxon>
        <taxon>Spermatophyta</taxon>
        <taxon>Magnoliopsida</taxon>
        <taxon>Liliopsida</taxon>
        <taxon>Poales</taxon>
        <taxon>Bromeliaceae</taxon>
        <taxon>Bromelioideae</taxon>
        <taxon>Ananas</taxon>
    </lineage>
</organism>
<evidence type="ECO:0000259" key="2">
    <source>
        <dbReference type="PROSITE" id="PS51671"/>
    </source>
</evidence>
<name>A0A6V7PF88_ANACO</name>
<dbReference type="CDD" id="cd04873">
    <property type="entry name" value="ACT_UUR-ACR-like"/>
    <property type="match status" value="1"/>
</dbReference>
<feature type="domain" description="ACT" evidence="2">
    <location>
        <begin position="123"/>
        <end position="193"/>
    </location>
</feature>
<protein>
    <recommendedName>
        <fullName evidence="2">ACT domain-containing protein</fullName>
    </recommendedName>
</protein>
<feature type="region of interest" description="Disordered" evidence="1">
    <location>
        <begin position="1"/>
        <end position="41"/>
    </location>
</feature>
<dbReference type="InterPro" id="IPR002912">
    <property type="entry name" value="ACT_dom"/>
</dbReference>
<gene>
    <name evidence="3" type="ORF">CB5_LOCUS12738</name>
</gene>
<dbReference type="EMBL" id="LR862130">
    <property type="protein sequence ID" value="CAD1829527.1"/>
    <property type="molecule type" value="Genomic_DNA"/>
</dbReference>
<dbReference type="PROSITE" id="PS51671">
    <property type="entry name" value="ACT"/>
    <property type="match status" value="1"/>
</dbReference>
<dbReference type="AlphaFoldDB" id="A0A6V7PF88"/>
<feature type="compositionally biased region" description="Low complexity" evidence="1">
    <location>
        <begin position="1"/>
        <end position="12"/>
    </location>
</feature>
<dbReference type="InterPro" id="IPR045865">
    <property type="entry name" value="ACT-like_dom_sf"/>
</dbReference>
<dbReference type="SUPFAM" id="SSF55021">
    <property type="entry name" value="ACT-like"/>
    <property type="match status" value="1"/>
</dbReference>
<reference evidence="3" key="1">
    <citation type="submission" date="2020-07" db="EMBL/GenBank/DDBJ databases">
        <authorList>
            <person name="Lin J."/>
        </authorList>
    </citation>
    <scope>NUCLEOTIDE SEQUENCE</scope>
</reference>
<accession>A0A6V7PF88</accession>
<evidence type="ECO:0000256" key="1">
    <source>
        <dbReference type="SAM" id="MobiDB-lite"/>
    </source>
</evidence>
<proteinExistence type="predicted"/>